<dbReference type="EMBL" id="LIAA01000045">
    <property type="protein sequence ID" value="KXV76840.1"/>
    <property type="molecule type" value="Genomic_DNA"/>
</dbReference>
<dbReference type="Proteomes" id="UP000075462">
    <property type="component" value="Unassembled WGS sequence"/>
</dbReference>
<dbReference type="PATRIC" id="fig|178900.7.peg.1873"/>
<name>A0A149V999_9PROT</name>
<dbReference type="OrthoDB" id="7217491at2"/>
<feature type="signal peptide" evidence="2">
    <location>
        <begin position="1"/>
        <end position="27"/>
    </location>
</feature>
<evidence type="ECO:0008006" key="5">
    <source>
        <dbReference type="Google" id="ProtNLM"/>
    </source>
</evidence>
<proteinExistence type="predicted"/>
<gene>
    <name evidence="3" type="ORF">AD954_10200</name>
</gene>
<evidence type="ECO:0000256" key="2">
    <source>
        <dbReference type="SAM" id="SignalP"/>
    </source>
</evidence>
<evidence type="ECO:0000313" key="3">
    <source>
        <dbReference type="EMBL" id="KXV76840.1"/>
    </source>
</evidence>
<evidence type="ECO:0000256" key="1">
    <source>
        <dbReference type="SAM" id="MobiDB-lite"/>
    </source>
</evidence>
<dbReference type="RefSeq" id="WP_062273433.1">
    <property type="nucleotide sequence ID" value="NZ_LIAA01000045.1"/>
</dbReference>
<keyword evidence="2" id="KW-0732">Signal</keyword>
<comment type="caution">
    <text evidence="3">The sequence shown here is derived from an EMBL/GenBank/DDBJ whole genome shotgun (WGS) entry which is preliminary data.</text>
</comment>
<dbReference type="AlphaFoldDB" id="A0A149V999"/>
<sequence>MSGQFIPLRRVALAAFCLFLSASGSFAEAAAGQQSRGLVVHTPCLQNLHLLSNRSQSEMARAEGALPKDVTLTTAADGVTTLRQQTCPRSGTLTVSVRPDISLTIDDAGTTNITVADRTGPTFIHAGSGSLTLGKTGELGLFSDSSGPITISTLAESARIRSEQSAPVTIHTVAAPALALYLGGSASFTANTGQLKALEITSSSTGDAVFHGVTDVGMFHVEQSGGISVDKVTGPLATERDGSGKIISDAAAPPPLTRADRANVLP</sequence>
<reference evidence="3 4" key="1">
    <citation type="submission" date="2015-06" db="EMBL/GenBank/DDBJ databases">
        <title>Improved classification and identification of acetic acid bacteria using matrix-assisted laser desorption/ionization time-of-flight mass spectrometry; Gluconobacter nephelii and Gluconobacter uchimurae are later heterotypic synonyms of Gluconobacter japonicus and Gluconobacter oxydans, respectively.</title>
        <authorList>
            <person name="Li L."/>
            <person name="Cleenwerck I."/>
            <person name="De Vuyst L."/>
            <person name="Vandamme P."/>
        </authorList>
    </citation>
    <scope>NUCLEOTIDE SEQUENCE [LARGE SCALE GENOMIC DNA]</scope>
    <source>
        <strain evidence="3 4">LMG 1545</strain>
    </source>
</reference>
<evidence type="ECO:0000313" key="4">
    <source>
        <dbReference type="Proteomes" id="UP000075462"/>
    </source>
</evidence>
<dbReference type="Gene3D" id="2.160.20.120">
    <property type="match status" value="1"/>
</dbReference>
<feature type="region of interest" description="Disordered" evidence="1">
    <location>
        <begin position="240"/>
        <end position="266"/>
    </location>
</feature>
<feature type="chain" id="PRO_5007556968" description="Auto-transporter adhesin head GIN domain-containing protein" evidence="2">
    <location>
        <begin position="28"/>
        <end position="266"/>
    </location>
</feature>
<accession>A0A149V999</accession>
<organism evidence="3 4">
    <name type="scientific">Acetobacter cerevisiae</name>
    <dbReference type="NCBI Taxonomy" id="178900"/>
    <lineage>
        <taxon>Bacteria</taxon>
        <taxon>Pseudomonadati</taxon>
        <taxon>Pseudomonadota</taxon>
        <taxon>Alphaproteobacteria</taxon>
        <taxon>Acetobacterales</taxon>
        <taxon>Acetobacteraceae</taxon>
        <taxon>Acetobacter</taxon>
    </lineage>
</organism>
<protein>
    <recommendedName>
        <fullName evidence="5">Auto-transporter adhesin head GIN domain-containing protein</fullName>
    </recommendedName>
</protein>